<organism evidence="14 15">
    <name type="scientific">Verticillium longisporum</name>
    <name type="common">Verticillium dahliae var. longisporum</name>
    <dbReference type="NCBI Taxonomy" id="100787"/>
    <lineage>
        <taxon>Eukaryota</taxon>
        <taxon>Fungi</taxon>
        <taxon>Dikarya</taxon>
        <taxon>Ascomycota</taxon>
        <taxon>Pezizomycotina</taxon>
        <taxon>Sordariomycetes</taxon>
        <taxon>Hypocreomycetidae</taxon>
        <taxon>Glomerellales</taxon>
        <taxon>Plectosphaerellaceae</taxon>
        <taxon>Verticillium</taxon>
    </lineage>
</organism>
<dbReference type="PANTHER" id="PTHR44144">
    <property type="entry name" value="DNAJ HOMOLOG SUBFAMILY C MEMBER 9"/>
    <property type="match status" value="1"/>
</dbReference>
<dbReference type="PROSITE" id="PS00636">
    <property type="entry name" value="DNAJ_1"/>
    <property type="match status" value="1"/>
</dbReference>
<feature type="region of interest" description="Disordered" evidence="12">
    <location>
        <begin position="525"/>
        <end position="588"/>
    </location>
</feature>
<dbReference type="EC" id="3.2.1.39" evidence="4"/>
<dbReference type="CDD" id="cd06257">
    <property type="entry name" value="DnaJ"/>
    <property type="match status" value="1"/>
</dbReference>
<protein>
    <recommendedName>
        <fullName evidence="4">glucan endo-1,3-beta-D-glucosidase</fullName>
        <ecNumber evidence="4">3.2.1.39</ecNumber>
    </recommendedName>
</protein>
<evidence type="ECO:0000256" key="9">
    <source>
        <dbReference type="ARBA" id="ARBA00023295"/>
    </source>
</evidence>
<comment type="subcellular location">
    <subcellularLocation>
        <location evidence="2">Chromosome</location>
        <location evidence="2">Telomere</location>
    </subcellularLocation>
</comment>
<dbReference type="SUPFAM" id="SSF46565">
    <property type="entry name" value="Chaperone J-domain"/>
    <property type="match status" value="1"/>
</dbReference>
<dbReference type="GO" id="GO:0005737">
    <property type="term" value="C:cytoplasm"/>
    <property type="evidence" value="ECO:0007669"/>
    <property type="project" value="TreeGrafter"/>
</dbReference>
<dbReference type="AlphaFoldDB" id="A0A0G4LF76"/>
<evidence type="ECO:0000256" key="4">
    <source>
        <dbReference type="ARBA" id="ARBA00012780"/>
    </source>
</evidence>
<dbReference type="SUPFAM" id="SSF50249">
    <property type="entry name" value="Nucleic acid-binding proteins"/>
    <property type="match status" value="1"/>
</dbReference>
<dbReference type="Proteomes" id="UP000044602">
    <property type="component" value="Unassembled WGS sequence"/>
</dbReference>
<dbReference type="InterPro" id="IPR036869">
    <property type="entry name" value="J_dom_sf"/>
</dbReference>
<dbReference type="Pfam" id="PF23302">
    <property type="entry name" value="HTH_DNAJC9"/>
    <property type="match status" value="1"/>
</dbReference>
<dbReference type="InterPro" id="IPR040451">
    <property type="entry name" value="GH81_N"/>
</dbReference>
<proteinExistence type="inferred from homology"/>
<dbReference type="GO" id="GO:0031072">
    <property type="term" value="F:heat shock protein binding"/>
    <property type="evidence" value="ECO:0007669"/>
    <property type="project" value="TreeGrafter"/>
</dbReference>
<reference evidence="14 15" key="1">
    <citation type="submission" date="2015-05" db="EMBL/GenBank/DDBJ databases">
        <authorList>
            <person name="Wang D.B."/>
            <person name="Wang M."/>
        </authorList>
    </citation>
    <scope>NUCLEOTIDE SEQUENCE [LARGE SCALE GENOMIC DNA]</scope>
    <source>
        <strain evidence="14">VL1</strain>
    </source>
</reference>
<dbReference type="InterPro" id="IPR018856">
    <property type="entry name" value="Stn1_N"/>
</dbReference>
<name>A0A0G4LF76_VERLO</name>
<evidence type="ECO:0000256" key="8">
    <source>
        <dbReference type="ARBA" id="ARBA00023277"/>
    </source>
</evidence>
<feature type="compositionally biased region" description="Basic and acidic residues" evidence="12">
    <location>
        <begin position="527"/>
        <end position="549"/>
    </location>
</feature>
<dbReference type="PRINTS" id="PR00625">
    <property type="entry name" value="JDOMAIN"/>
</dbReference>
<dbReference type="PANTHER" id="PTHR44144:SF1">
    <property type="entry name" value="DNAJ HOMOLOG SUBFAMILY C MEMBER 9"/>
    <property type="match status" value="1"/>
</dbReference>
<evidence type="ECO:0000256" key="6">
    <source>
        <dbReference type="ARBA" id="ARBA00022801"/>
    </source>
</evidence>
<accession>A0A0G4LF76</accession>
<gene>
    <name evidence="14" type="ORF">BN1708_012805</name>
</gene>
<keyword evidence="11" id="KW-0624">Polysaccharide degradation</keyword>
<dbReference type="InterPro" id="IPR056453">
    <property type="entry name" value="HTH_DNAJC9"/>
</dbReference>
<comment type="similarity">
    <text evidence="3">Belongs to the glycosyl hydrolase 81 family.</text>
</comment>
<dbReference type="InterPro" id="IPR012340">
    <property type="entry name" value="NA-bd_OB-fold"/>
</dbReference>
<dbReference type="Gene3D" id="1.10.287.110">
    <property type="entry name" value="DnaJ domain"/>
    <property type="match status" value="1"/>
</dbReference>
<dbReference type="GO" id="GO:0042973">
    <property type="term" value="F:glucan endo-1,3-beta-D-glucosidase activity"/>
    <property type="evidence" value="ECO:0007669"/>
    <property type="project" value="UniProtKB-EC"/>
</dbReference>
<dbReference type="Pfam" id="PF03639">
    <property type="entry name" value="Glyco_hydro_81"/>
    <property type="match status" value="1"/>
</dbReference>
<evidence type="ECO:0000256" key="12">
    <source>
        <dbReference type="SAM" id="MobiDB-lite"/>
    </source>
</evidence>
<evidence type="ECO:0000256" key="5">
    <source>
        <dbReference type="ARBA" id="ARBA00022454"/>
    </source>
</evidence>
<dbReference type="GO" id="GO:0052861">
    <property type="term" value="F:endo-1,3(4)-beta-glucanase activity"/>
    <property type="evidence" value="ECO:0007669"/>
    <property type="project" value="InterPro"/>
</dbReference>
<evidence type="ECO:0000256" key="7">
    <source>
        <dbReference type="ARBA" id="ARBA00022895"/>
    </source>
</evidence>
<dbReference type="PROSITE" id="PS52008">
    <property type="entry name" value="GH81"/>
    <property type="match status" value="1"/>
</dbReference>
<evidence type="ECO:0000259" key="13">
    <source>
        <dbReference type="PROSITE" id="PS50076"/>
    </source>
</evidence>
<dbReference type="InterPro" id="IPR018253">
    <property type="entry name" value="DnaJ_domain_CS"/>
</dbReference>
<keyword evidence="6" id="KW-0378">Hydrolase</keyword>
<dbReference type="PROSITE" id="PS50076">
    <property type="entry name" value="DNAJ_2"/>
    <property type="match status" value="1"/>
</dbReference>
<keyword evidence="8" id="KW-0119">Carbohydrate metabolism</keyword>
<dbReference type="GO" id="GO:0000781">
    <property type="term" value="C:chromosome, telomeric region"/>
    <property type="evidence" value="ECO:0007669"/>
    <property type="project" value="UniProtKB-SubCell"/>
</dbReference>
<feature type="domain" description="J" evidence="13">
    <location>
        <begin position="16"/>
        <end position="83"/>
    </location>
</feature>
<evidence type="ECO:0000313" key="15">
    <source>
        <dbReference type="Proteomes" id="UP000044602"/>
    </source>
</evidence>
<dbReference type="CDD" id="cd03524">
    <property type="entry name" value="RPA2_OBF_family"/>
    <property type="match status" value="1"/>
</dbReference>
<dbReference type="InterPro" id="IPR005200">
    <property type="entry name" value="Endo-beta-glucanase"/>
</dbReference>
<evidence type="ECO:0000256" key="3">
    <source>
        <dbReference type="ARBA" id="ARBA00010730"/>
    </source>
</evidence>
<dbReference type="InterPro" id="IPR052594">
    <property type="entry name" value="J_domain-containing_protein"/>
</dbReference>
<evidence type="ECO:0000313" key="14">
    <source>
        <dbReference type="EMBL" id="CRK20295.1"/>
    </source>
</evidence>
<dbReference type="GO" id="GO:0071555">
    <property type="term" value="P:cell wall organization"/>
    <property type="evidence" value="ECO:0007669"/>
    <property type="project" value="UniProtKB-KW"/>
</dbReference>
<evidence type="ECO:0000256" key="2">
    <source>
        <dbReference type="ARBA" id="ARBA00004574"/>
    </source>
</evidence>
<dbReference type="EMBL" id="CVQH01011447">
    <property type="protein sequence ID" value="CRK20295.1"/>
    <property type="molecule type" value="Genomic_DNA"/>
</dbReference>
<dbReference type="GO" id="GO:0000272">
    <property type="term" value="P:polysaccharide catabolic process"/>
    <property type="evidence" value="ECO:0007669"/>
    <property type="project" value="UniProtKB-KW"/>
</dbReference>
<keyword evidence="15" id="KW-1185">Reference proteome</keyword>
<keyword evidence="5" id="KW-0158">Chromosome</keyword>
<keyword evidence="10" id="KW-0961">Cell wall biogenesis/degradation</keyword>
<keyword evidence="7" id="KW-0779">Telomere</keyword>
<keyword evidence="9" id="KW-0326">Glycosidase</keyword>
<dbReference type="GO" id="GO:0005634">
    <property type="term" value="C:nucleus"/>
    <property type="evidence" value="ECO:0007669"/>
    <property type="project" value="TreeGrafter"/>
</dbReference>
<dbReference type="SMART" id="SM00271">
    <property type="entry name" value="DnaJ"/>
    <property type="match status" value="1"/>
</dbReference>
<evidence type="ECO:0000256" key="11">
    <source>
        <dbReference type="ARBA" id="ARBA00023326"/>
    </source>
</evidence>
<dbReference type="Gene3D" id="2.70.98.30">
    <property type="entry name" value="Golgi alpha-mannosidase II, domain 4"/>
    <property type="match status" value="1"/>
</dbReference>
<sequence length="1000" mass="110104">MSSSDDLIDGEPPVVDPYETLGLEREATADQVKSAYRKAALKNHPDKVPEDKKSEANEKFQSIAFAYAILSDPARRKRYDTTGSTSESIVDADGFNWSDFYREQFRDSISADAIEKFAAKYKGSDEEKDDVLVAYEEHKGKMDQVYESVMLSDVLEDDERFRSIIDAAIKSGDVPPFTAYTKESAKSKAARVKAAKAEGQEAEEYAKELGVHDRLFGSKKKGKKNKKDDEMDLAALIQQNQAKRANFLQDLEAKYAAPSKTKTGKKRVVEEEPSEEAFQAAAARLKKAKASESMLACICHRRVSFQTASNETRHDKVSYFQRLRHLSTIPRAQFAGHAMTSASTDLYPQYCFHLSPTFDQWCLLTAATIHALDTHNEYEGQGLFFHRNLPVKWVRLVGVVVAIDDVYNRRIFTIDDSSGACIECNVAVKVIPALLPTFGDKDPLAYAPRRLEFLQPGCDHVDVGAVVDIKGSVALFRDEKTVKIQKVKTVRSTAQEIALWEKRDNFMRDVLGVPWVVGEKQMRRCRREAEGRERKEKREEKERQRRAAENGELVTGLERASGARLTSKHVADDEAPEAQDRPVTGLEKGSGRKVVSLQGNAIGDLHHHHQHRQNARQGFSPGTALQLFEPRLAPIDDSLLAICATETVLYTLTLLAPRTTASAHADGTYSASSVPVFAPNKTVPVTTSVVQTGVVQIPATLSDKTPETTGVVDSGLDLKDKVTSIPIIQVPITSPTSLIRTASNATATAVIVDKPITTVTMPSGDIFADPIATAAPPSQFQIRNDHPVEKKGVNSTTPLQTNKFFGNFLVGSQSAPAFTHPYSVAWAAGKGAAGSWGMAISHIEASQRVFGKARPRAGGEASYFINPIGIQSLIDNKVQPAQFIGNKVAGILFENKIDHTTYFGANIEFIQGIHMIPLLPSSPLVRTRQFVQEEWDVYFSNGRAQDIQGGWKGIIFGNLATLNPKAAWDFFNSTDFDPSWIDGGASLTWYLAYSAVLGGV</sequence>
<dbReference type="InterPro" id="IPR001623">
    <property type="entry name" value="DnaJ_domain"/>
</dbReference>
<dbReference type="STRING" id="100787.A0A0G4LF76"/>
<evidence type="ECO:0000256" key="10">
    <source>
        <dbReference type="ARBA" id="ARBA00023316"/>
    </source>
</evidence>
<dbReference type="Gene3D" id="2.40.50.140">
    <property type="entry name" value="Nucleic acid-binding proteins"/>
    <property type="match status" value="1"/>
</dbReference>
<dbReference type="Pfam" id="PF17652">
    <property type="entry name" value="Glyco_hydro81C"/>
    <property type="match status" value="1"/>
</dbReference>
<evidence type="ECO:0000256" key="1">
    <source>
        <dbReference type="ARBA" id="ARBA00000382"/>
    </source>
</evidence>
<dbReference type="Pfam" id="PF10451">
    <property type="entry name" value="Stn1"/>
    <property type="match status" value="1"/>
</dbReference>
<dbReference type="Pfam" id="PF00226">
    <property type="entry name" value="DnaJ"/>
    <property type="match status" value="1"/>
</dbReference>
<dbReference type="InterPro" id="IPR040720">
    <property type="entry name" value="GH81_C"/>
</dbReference>
<comment type="catalytic activity">
    <reaction evidence="1">
        <text>Hydrolysis of (1-&gt;3)-beta-D-glucosidic linkages in (1-&gt;3)-beta-D-glucans.</text>
        <dbReference type="EC" id="3.2.1.39"/>
    </reaction>
</comment>
<dbReference type="FunFam" id="1.10.287.110:FF:000110">
    <property type="entry name" value="DnaJ domain protein (AFU_orthologue AFUA_2G13210)"/>
    <property type="match status" value="1"/>
</dbReference>